<dbReference type="GO" id="GO:0005509">
    <property type="term" value="F:calcium ion binding"/>
    <property type="evidence" value="ECO:0007669"/>
    <property type="project" value="InterPro"/>
</dbReference>
<protein>
    <submittedName>
        <fullName evidence="3">Calcium-binding protein</fullName>
    </submittedName>
</protein>
<dbReference type="EMBL" id="SSND01000003">
    <property type="protein sequence ID" value="THD83078.1"/>
    <property type="molecule type" value="Genomic_DNA"/>
</dbReference>
<dbReference type="PRINTS" id="PR00313">
    <property type="entry name" value="CABNDNGRPT"/>
</dbReference>
<dbReference type="SUPFAM" id="SSF51120">
    <property type="entry name" value="beta-Roll"/>
    <property type="match status" value="1"/>
</dbReference>
<dbReference type="PROSITE" id="PS00330">
    <property type="entry name" value="HEMOLYSIN_CALCIUM"/>
    <property type="match status" value="2"/>
</dbReference>
<organism evidence="3 4">
    <name type="scientific">Aliigemmobacter aestuarii</name>
    <dbReference type="NCBI Taxonomy" id="1445661"/>
    <lineage>
        <taxon>Bacteria</taxon>
        <taxon>Pseudomonadati</taxon>
        <taxon>Pseudomonadota</taxon>
        <taxon>Alphaproteobacteria</taxon>
        <taxon>Rhodobacterales</taxon>
        <taxon>Paracoccaceae</taxon>
        <taxon>Aliigemmobacter</taxon>
    </lineage>
</organism>
<dbReference type="Pfam" id="PF00353">
    <property type="entry name" value="HemolysinCabind"/>
    <property type="match status" value="1"/>
</dbReference>
<dbReference type="InterPro" id="IPR011049">
    <property type="entry name" value="Serralysin-like_metalloprot_C"/>
</dbReference>
<accession>A0A4S3MLI1</accession>
<dbReference type="PANTHER" id="PTHR38340:SF1">
    <property type="entry name" value="S-LAYER PROTEIN"/>
    <property type="match status" value="1"/>
</dbReference>
<evidence type="ECO:0000313" key="4">
    <source>
        <dbReference type="Proteomes" id="UP000309450"/>
    </source>
</evidence>
<dbReference type="OrthoDB" id="733404at2"/>
<dbReference type="PANTHER" id="PTHR38340">
    <property type="entry name" value="S-LAYER PROTEIN"/>
    <property type="match status" value="1"/>
</dbReference>
<evidence type="ECO:0000313" key="3">
    <source>
        <dbReference type="EMBL" id="THD83078.1"/>
    </source>
</evidence>
<dbReference type="RefSeq" id="WP_136395106.1">
    <property type="nucleotide sequence ID" value="NZ_SSND01000003.1"/>
</dbReference>
<dbReference type="AlphaFoldDB" id="A0A4S3MLI1"/>
<comment type="caution">
    <text evidence="3">The sequence shown here is derived from an EMBL/GenBank/DDBJ whole genome shotgun (WGS) entry which is preliminary data.</text>
</comment>
<dbReference type="Gene3D" id="2.150.10.10">
    <property type="entry name" value="Serralysin-like metalloprotease, C-terminal"/>
    <property type="match status" value="1"/>
</dbReference>
<sequence>MTTYILRGIHATYDGDLDFYVGVAELRIVATSNYKFRYEITGPDDEDFNEVDLRPANGMDYATYLNGQRLGPNVLTSVALGSFSWTGGNSAMILELEKFGRNTPTGESWLFQFAGDAVPAITSTPQLRAFIDSITGVSPTFPGGPAPGEAIDPRDLTAFLRVTEDDVFALSADGPDLVMTGIGRDRVTGSGVGDNVNLGAGNDFAVGRGGNDTLNGGVGNDSLRGDLGADRLNGLGGADRLDGGRGADVLRGGNGADSFVFLASYGNDRVLDFQNDIDVLAIDDVAGSVRYVLSRGTNITGGVRFDFGDGDVLTVLGATKAQLADDIILI</sequence>
<dbReference type="GO" id="GO:0005576">
    <property type="term" value="C:extracellular region"/>
    <property type="evidence" value="ECO:0007669"/>
    <property type="project" value="UniProtKB-SubCell"/>
</dbReference>
<gene>
    <name evidence="3" type="ORF">E7811_13160</name>
</gene>
<name>A0A4S3MLI1_9RHOB</name>
<dbReference type="InterPro" id="IPR001343">
    <property type="entry name" value="Hemolysn_Ca-bd"/>
</dbReference>
<dbReference type="InterPro" id="IPR050557">
    <property type="entry name" value="RTX_toxin/Mannuronan_C5-epim"/>
</dbReference>
<dbReference type="Proteomes" id="UP000309450">
    <property type="component" value="Unassembled WGS sequence"/>
</dbReference>
<proteinExistence type="predicted"/>
<evidence type="ECO:0000256" key="1">
    <source>
        <dbReference type="ARBA" id="ARBA00004613"/>
    </source>
</evidence>
<evidence type="ECO:0000256" key="2">
    <source>
        <dbReference type="ARBA" id="ARBA00022525"/>
    </source>
</evidence>
<keyword evidence="2" id="KW-0964">Secreted</keyword>
<dbReference type="InterPro" id="IPR018511">
    <property type="entry name" value="Hemolysin-typ_Ca-bd_CS"/>
</dbReference>
<reference evidence="3 4" key="1">
    <citation type="submission" date="2019-04" db="EMBL/GenBank/DDBJ databases">
        <title>Draft genome sequence of Gemmobacter aestuarii sp. nov.</title>
        <authorList>
            <person name="Hameed A."/>
            <person name="Lin S.-Y."/>
            <person name="Shahina M."/>
            <person name="Lai W.-A."/>
            <person name="Young C.-C."/>
        </authorList>
    </citation>
    <scope>NUCLEOTIDE SEQUENCE [LARGE SCALE GENOMIC DNA]</scope>
    <source>
        <strain evidence="3 4">CC-PW-75</strain>
    </source>
</reference>
<keyword evidence="4" id="KW-1185">Reference proteome</keyword>
<comment type="subcellular location">
    <subcellularLocation>
        <location evidence="1">Secreted</location>
    </subcellularLocation>
</comment>